<evidence type="ECO:0000313" key="1">
    <source>
        <dbReference type="EMBL" id="CAF5089307.1"/>
    </source>
</evidence>
<organism evidence="1 2">
    <name type="scientific">Rotaria socialis</name>
    <dbReference type="NCBI Taxonomy" id="392032"/>
    <lineage>
        <taxon>Eukaryota</taxon>
        <taxon>Metazoa</taxon>
        <taxon>Spiralia</taxon>
        <taxon>Gnathifera</taxon>
        <taxon>Rotifera</taxon>
        <taxon>Eurotatoria</taxon>
        <taxon>Bdelloidea</taxon>
        <taxon>Philodinida</taxon>
        <taxon>Philodinidae</taxon>
        <taxon>Rotaria</taxon>
    </lineage>
</organism>
<sequence length="45" mass="5163">IIKKLPAVVHHCPNEAFVLLFQFVKTGLQLHEQTTLRSITMFTVI</sequence>
<dbReference type="AlphaFoldDB" id="A0A822E174"/>
<accession>A0A822E174</accession>
<dbReference type="EMBL" id="CAJOBR010067676">
    <property type="protein sequence ID" value="CAF5089307.1"/>
    <property type="molecule type" value="Genomic_DNA"/>
</dbReference>
<proteinExistence type="predicted"/>
<name>A0A822E174_9BILA</name>
<feature type="non-terminal residue" evidence="1">
    <location>
        <position position="1"/>
    </location>
</feature>
<dbReference type="Proteomes" id="UP000663848">
    <property type="component" value="Unassembled WGS sequence"/>
</dbReference>
<protein>
    <submittedName>
        <fullName evidence="1">Uncharacterized protein</fullName>
    </submittedName>
</protein>
<reference evidence="1" key="1">
    <citation type="submission" date="2021-02" db="EMBL/GenBank/DDBJ databases">
        <authorList>
            <person name="Nowell W R."/>
        </authorList>
    </citation>
    <scope>NUCLEOTIDE SEQUENCE</scope>
</reference>
<comment type="caution">
    <text evidence="1">The sequence shown here is derived from an EMBL/GenBank/DDBJ whole genome shotgun (WGS) entry which is preliminary data.</text>
</comment>
<gene>
    <name evidence="1" type="ORF">QYT958_LOCUS44262</name>
</gene>
<evidence type="ECO:0000313" key="2">
    <source>
        <dbReference type="Proteomes" id="UP000663848"/>
    </source>
</evidence>